<keyword evidence="1" id="KW-0819">tRNA processing</keyword>
<evidence type="ECO:0000256" key="3">
    <source>
        <dbReference type="ARBA" id="ARBA00022759"/>
    </source>
</evidence>
<sequence length="107" mass="12592">MPRTRRFDLRHHREVFTQSRWKRGKLIDILLFPFPVSSSAVIVGNVSGYPLVKRNRLKRQLRELAREEIKNKNNSPVIIIRAKRTTYDATFQDIKTELSHLVSAARH</sequence>
<evidence type="ECO:0000313" key="7">
    <source>
        <dbReference type="EMBL" id="PWU23446.1"/>
    </source>
</evidence>
<dbReference type="InterPro" id="IPR014721">
    <property type="entry name" value="Ribsml_uS5_D2-typ_fold_subgr"/>
</dbReference>
<dbReference type="InterPro" id="IPR000100">
    <property type="entry name" value="RNase_P"/>
</dbReference>
<dbReference type="Pfam" id="PF00825">
    <property type="entry name" value="Ribonuclease_P"/>
    <property type="match status" value="1"/>
</dbReference>
<dbReference type="Gene3D" id="3.30.230.10">
    <property type="match status" value="1"/>
</dbReference>
<name>A0A317JNS9_9BACT</name>
<keyword evidence="2" id="KW-0540">Nuclease</keyword>
<keyword evidence="4" id="KW-0378">Hydrolase</keyword>
<organism evidence="7 8">
    <name type="scientific">Candidatus Cerribacteria bacterium 'Amazon FNV 2010 28 9'</name>
    <dbReference type="NCBI Taxonomy" id="2081795"/>
    <lineage>
        <taxon>Bacteria</taxon>
        <taxon>Candidatus Cerribacteria</taxon>
    </lineage>
</organism>
<dbReference type="EMBL" id="PSRQ01000032">
    <property type="protein sequence ID" value="PWU23446.1"/>
    <property type="molecule type" value="Genomic_DNA"/>
</dbReference>
<dbReference type="GO" id="GO:0004526">
    <property type="term" value="F:ribonuclease P activity"/>
    <property type="evidence" value="ECO:0007669"/>
    <property type="project" value="InterPro"/>
</dbReference>
<keyword evidence="6" id="KW-1133">Transmembrane helix</keyword>
<reference evidence="7 8" key="1">
    <citation type="submission" date="2018-02" db="EMBL/GenBank/DDBJ databases">
        <title>Genomic Reconstructions from Amazon Rainforest and Pasture Soil Reveal Novel Insights into the Physiology of Candidate Phyla in Tropical Sites.</title>
        <authorList>
            <person name="Kroeger M.E."/>
            <person name="Delmont T."/>
            <person name="Eren A.M."/>
            <person name="Guo J."/>
            <person name="Meyer K.M."/>
            <person name="Khan K."/>
            <person name="Rodrigues J.L.M."/>
            <person name="Bohannan B.J.M."/>
            <person name="Tringe S."/>
            <person name="Borges C.D."/>
            <person name="Tiedje J."/>
            <person name="Tsai S.M."/>
            <person name="Nusslein K."/>
        </authorList>
    </citation>
    <scope>NUCLEOTIDE SEQUENCE [LARGE SCALE GENOMIC DNA]</scope>
    <source>
        <strain evidence="7">Amazon FNV 2010 28 9</strain>
    </source>
</reference>
<evidence type="ECO:0000256" key="2">
    <source>
        <dbReference type="ARBA" id="ARBA00022722"/>
    </source>
</evidence>
<dbReference type="GO" id="GO:0000049">
    <property type="term" value="F:tRNA binding"/>
    <property type="evidence" value="ECO:0007669"/>
    <property type="project" value="InterPro"/>
</dbReference>
<evidence type="ECO:0000256" key="1">
    <source>
        <dbReference type="ARBA" id="ARBA00022694"/>
    </source>
</evidence>
<comment type="caution">
    <text evidence="7">The sequence shown here is derived from an EMBL/GenBank/DDBJ whole genome shotgun (WGS) entry which is preliminary data.</text>
</comment>
<evidence type="ECO:0000313" key="8">
    <source>
        <dbReference type="Proteomes" id="UP000246104"/>
    </source>
</evidence>
<keyword evidence="6" id="KW-0812">Transmembrane</keyword>
<dbReference type="InterPro" id="IPR020568">
    <property type="entry name" value="Ribosomal_Su5_D2-typ_SF"/>
</dbReference>
<keyword evidence="3" id="KW-0255">Endonuclease</keyword>
<feature type="transmembrane region" description="Helical" evidence="6">
    <location>
        <begin position="29"/>
        <end position="52"/>
    </location>
</feature>
<proteinExistence type="predicted"/>
<dbReference type="Proteomes" id="UP000246104">
    <property type="component" value="Unassembled WGS sequence"/>
</dbReference>
<gene>
    <name evidence="7" type="ORF">C5B42_02730</name>
</gene>
<dbReference type="GO" id="GO:0008033">
    <property type="term" value="P:tRNA processing"/>
    <property type="evidence" value="ECO:0007669"/>
    <property type="project" value="UniProtKB-KW"/>
</dbReference>
<dbReference type="AlphaFoldDB" id="A0A317JNS9"/>
<evidence type="ECO:0000256" key="4">
    <source>
        <dbReference type="ARBA" id="ARBA00022801"/>
    </source>
</evidence>
<evidence type="ECO:0000256" key="6">
    <source>
        <dbReference type="SAM" id="Phobius"/>
    </source>
</evidence>
<keyword evidence="5" id="KW-0694">RNA-binding</keyword>
<dbReference type="SUPFAM" id="SSF54211">
    <property type="entry name" value="Ribosomal protein S5 domain 2-like"/>
    <property type="match status" value="1"/>
</dbReference>
<keyword evidence="6" id="KW-0472">Membrane</keyword>
<evidence type="ECO:0000256" key="5">
    <source>
        <dbReference type="ARBA" id="ARBA00022884"/>
    </source>
</evidence>
<accession>A0A317JNS9</accession>
<protein>
    <submittedName>
        <fullName evidence="7">Uncharacterized protein</fullName>
    </submittedName>
</protein>